<dbReference type="AlphaFoldDB" id="A0A1V3WEH7"/>
<gene>
    <name evidence="2" type="ORF">BZL29_7888</name>
</gene>
<protein>
    <submittedName>
        <fullName evidence="2">Uncharacterized protein</fullName>
    </submittedName>
</protein>
<sequence length="64" mass="7417">MNDHGDLEAFLSCRSPVILRARDCPAPITLQRWAYSNRRLLRRRPAGTRHLRSRSALNTSTMPR</sequence>
<reference evidence="2 3" key="1">
    <citation type="submission" date="2017-02" db="EMBL/GenBank/DDBJ databases">
        <title>Complete genome sequences of Mycobacterium kansasii strains isolated from rhesus macaques.</title>
        <authorList>
            <person name="Panda A."/>
            <person name="Nagaraj S."/>
            <person name="Zhao X."/>
            <person name="Tettelin H."/>
            <person name="Detolla L.J."/>
        </authorList>
    </citation>
    <scope>NUCLEOTIDE SEQUENCE [LARGE SCALE GENOMIC DNA]</scope>
    <source>
        <strain evidence="2 3">11-3469</strain>
    </source>
</reference>
<evidence type="ECO:0000313" key="3">
    <source>
        <dbReference type="Proteomes" id="UP000188532"/>
    </source>
</evidence>
<feature type="compositionally biased region" description="Polar residues" evidence="1">
    <location>
        <begin position="55"/>
        <end position="64"/>
    </location>
</feature>
<proteinExistence type="predicted"/>
<name>A0A1V3WEH7_MYCKA</name>
<accession>A0A1V3WEH7</accession>
<organism evidence="2 3">
    <name type="scientific">Mycobacterium kansasii</name>
    <dbReference type="NCBI Taxonomy" id="1768"/>
    <lineage>
        <taxon>Bacteria</taxon>
        <taxon>Bacillati</taxon>
        <taxon>Actinomycetota</taxon>
        <taxon>Actinomycetes</taxon>
        <taxon>Mycobacteriales</taxon>
        <taxon>Mycobacteriaceae</taxon>
        <taxon>Mycobacterium</taxon>
    </lineage>
</organism>
<evidence type="ECO:0000313" key="2">
    <source>
        <dbReference type="EMBL" id="OOK65262.1"/>
    </source>
</evidence>
<evidence type="ECO:0000256" key="1">
    <source>
        <dbReference type="SAM" id="MobiDB-lite"/>
    </source>
</evidence>
<feature type="region of interest" description="Disordered" evidence="1">
    <location>
        <begin position="45"/>
        <end position="64"/>
    </location>
</feature>
<comment type="caution">
    <text evidence="2">The sequence shown here is derived from an EMBL/GenBank/DDBJ whole genome shotgun (WGS) entry which is preliminary data.</text>
</comment>
<dbReference type="EMBL" id="MVBN01000011">
    <property type="protein sequence ID" value="OOK65262.1"/>
    <property type="molecule type" value="Genomic_DNA"/>
</dbReference>
<dbReference type="Proteomes" id="UP000188532">
    <property type="component" value="Unassembled WGS sequence"/>
</dbReference>